<proteinExistence type="inferred from homology"/>
<evidence type="ECO:0000256" key="3">
    <source>
        <dbReference type="ARBA" id="ARBA00022737"/>
    </source>
</evidence>
<dbReference type="GO" id="GO:0006537">
    <property type="term" value="P:glutamate biosynthetic process"/>
    <property type="evidence" value="ECO:0007669"/>
    <property type="project" value="TreeGrafter"/>
</dbReference>
<dbReference type="GO" id="GO:0004359">
    <property type="term" value="F:glutaminase activity"/>
    <property type="evidence" value="ECO:0007669"/>
    <property type="project" value="UniProtKB-EC"/>
</dbReference>
<protein>
    <recommendedName>
        <fullName evidence="2">glutaminase</fullName>
        <ecNumber evidence="2">3.5.1.2</ecNumber>
    </recommendedName>
</protein>
<keyword evidence="3" id="KW-0677">Repeat</keyword>
<evidence type="ECO:0000256" key="6">
    <source>
        <dbReference type="ARBA" id="ARBA00049534"/>
    </source>
</evidence>
<dbReference type="CTD" id="797748"/>
<sequence>MYANLDWLTHTRESAYLPMENIPHQDHPEENSYLCFQRTPSLRRKWRKRYGGLDGNKLLEPNTEDDSTENGSVNEPHQDRNFPQTQSPESLVQARATTVNPSLKSQNAVQPQMPIKFVTPGSIGKRGSCDIAPVGSPMVTNGRPGKVGPQREQAGNPTPFWHSFNRLDPQQAKRKGTADVLFESFASEGRVNTSRLFEAIWRSGIRKTDPRIIDCHLLMTKLQAADGTVNRDAFHRSTTGFVSFIVKALQGRFIIPDFPTFTEETQKLFLKTKQLDPVKQGPGNEGSWKWGVSICTVDGQRLSLGDCMEPFLLEALSWPFVYGMAVDQLGVDYVHRYVGVEEFSKYDSPFTLTKQGMPHSPLIVTGAIITASLLQLPARVEAEEEKYDSVLNTFRRLCNKEHTNLNCTSYQNLKKESVRLHSLSFYLQEKKCFPESVDINAAVDLIQQCSSTEVTCESGAVMAATLANGGLCPLSGDQVLSPSSARAMLSMMQVAGMNDYSRLFHFKTSVPAKSSKSGSLLVAVPGVLGIMCWSPELDAFANSWKAVHFCEELVSTFQLHSFDIRTPFRQVVAYRQWKAESEGYQIMNILLAAYRGDVQSLRRYFLSGVDMNAVDYDGRSALHIAASQGQTEAAKFLIENAGASISVRDRWGTTPLQDAVRSNHSHMVQMLQKSEG</sequence>
<name>A0A3B3Q330_9TELE</name>
<evidence type="ECO:0000256" key="7">
    <source>
        <dbReference type="PROSITE-ProRule" id="PRU00023"/>
    </source>
</evidence>
<dbReference type="GeneTree" id="ENSGT00390000010463"/>
<keyword evidence="11" id="KW-1185">Reference proteome</keyword>
<evidence type="ECO:0000259" key="9">
    <source>
        <dbReference type="Pfam" id="PF17959"/>
    </source>
</evidence>
<dbReference type="Gene3D" id="1.25.40.20">
    <property type="entry name" value="Ankyrin repeat-containing domain"/>
    <property type="match status" value="1"/>
</dbReference>
<dbReference type="Gene3D" id="1.10.238.210">
    <property type="match status" value="1"/>
</dbReference>
<evidence type="ECO:0000256" key="5">
    <source>
        <dbReference type="ARBA" id="ARBA00023043"/>
    </source>
</evidence>
<dbReference type="KEGG" id="pki:111844930"/>
<feature type="region of interest" description="Disordered" evidence="8">
    <location>
        <begin position="52"/>
        <end position="98"/>
    </location>
</feature>
<dbReference type="Pfam" id="PF04960">
    <property type="entry name" value="Glutaminase"/>
    <property type="match status" value="1"/>
</dbReference>
<feature type="domain" description="Glutaminase EF-hand" evidence="9">
    <location>
        <begin position="178"/>
        <end position="256"/>
    </location>
</feature>
<dbReference type="PANTHER" id="PTHR12544">
    <property type="entry name" value="GLUTAMINASE"/>
    <property type="match status" value="1"/>
</dbReference>
<dbReference type="FunFam" id="1.25.40.20:FF:000069">
    <property type="entry name" value="Glutaminase, isoform E"/>
    <property type="match status" value="1"/>
</dbReference>
<dbReference type="PANTHER" id="PTHR12544:SF26">
    <property type="entry name" value="GLUTAMINASE"/>
    <property type="match status" value="1"/>
</dbReference>
<dbReference type="Gene3D" id="3.40.710.10">
    <property type="entry name" value="DD-peptidase/beta-lactamase superfamily"/>
    <property type="match status" value="1"/>
</dbReference>
<dbReference type="Pfam" id="PF12796">
    <property type="entry name" value="Ank_2"/>
    <property type="match status" value="1"/>
</dbReference>
<dbReference type="Proteomes" id="UP000261540">
    <property type="component" value="Unplaced"/>
</dbReference>
<dbReference type="InterPro" id="IPR036770">
    <property type="entry name" value="Ankyrin_rpt-contain_sf"/>
</dbReference>
<evidence type="ECO:0000313" key="10">
    <source>
        <dbReference type="Ensembl" id="ENSPKIP00000000618.1"/>
    </source>
</evidence>
<dbReference type="PROSITE" id="PS50297">
    <property type="entry name" value="ANK_REP_REGION"/>
    <property type="match status" value="1"/>
</dbReference>
<keyword evidence="4" id="KW-0378">Hydrolase</keyword>
<feature type="region of interest" description="Disordered" evidence="8">
    <location>
        <begin position="134"/>
        <end position="153"/>
    </location>
</feature>
<dbReference type="AlphaFoldDB" id="A0A3B3Q330"/>
<dbReference type="PROSITE" id="PS50088">
    <property type="entry name" value="ANK_REPEAT"/>
    <property type="match status" value="1"/>
</dbReference>
<organism evidence="10 11">
    <name type="scientific">Paramormyrops kingsleyae</name>
    <dbReference type="NCBI Taxonomy" id="1676925"/>
    <lineage>
        <taxon>Eukaryota</taxon>
        <taxon>Metazoa</taxon>
        <taxon>Chordata</taxon>
        <taxon>Craniata</taxon>
        <taxon>Vertebrata</taxon>
        <taxon>Euteleostomi</taxon>
        <taxon>Actinopterygii</taxon>
        <taxon>Neopterygii</taxon>
        <taxon>Teleostei</taxon>
        <taxon>Osteoglossocephala</taxon>
        <taxon>Osteoglossomorpha</taxon>
        <taxon>Osteoglossiformes</taxon>
        <taxon>Mormyridae</taxon>
        <taxon>Paramormyrops</taxon>
    </lineage>
</organism>
<dbReference type="STRING" id="1676925.ENSPKIP00000000618"/>
<comment type="catalytic activity">
    <reaction evidence="6">
        <text>L-glutamine + H2O = L-glutamate + NH4(+)</text>
        <dbReference type="Rhea" id="RHEA:15889"/>
        <dbReference type="ChEBI" id="CHEBI:15377"/>
        <dbReference type="ChEBI" id="CHEBI:28938"/>
        <dbReference type="ChEBI" id="CHEBI:29985"/>
        <dbReference type="ChEBI" id="CHEBI:58359"/>
        <dbReference type="EC" id="3.5.1.2"/>
    </reaction>
</comment>
<dbReference type="OrthoDB" id="9995210at2759"/>
<dbReference type="SUPFAM" id="SSF56601">
    <property type="entry name" value="beta-lactamase/transpeptidase-like"/>
    <property type="match status" value="1"/>
</dbReference>
<evidence type="ECO:0000256" key="1">
    <source>
        <dbReference type="ARBA" id="ARBA00011076"/>
    </source>
</evidence>
<dbReference type="EC" id="3.5.1.2" evidence="2"/>
<dbReference type="InterPro" id="IPR015868">
    <property type="entry name" value="Glutaminase"/>
</dbReference>
<reference evidence="10" key="1">
    <citation type="submission" date="2025-08" db="UniProtKB">
        <authorList>
            <consortium name="Ensembl"/>
        </authorList>
    </citation>
    <scope>IDENTIFICATION</scope>
</reference>
<comment type="similarity">
    <text evidence="1">Belongs to the glutaminase family.</text>
</comment>
<dbReference type="Ensembl" id="ENSPKIT00000024516.1">
    <property type="protein sequence ID" value="ENSPKIP00000000618.1"/>
    <property type="gene ID" value="ENSPKIG00000019209.1"/>
</dbReference>
<evidence type="ECO:0000256" key="4">
    <source>
        <dbReference type="ARBA" id="ARBA00022801"/>
    </source>
</evidence>
<dbReference type="InterPro" id="IPR012338">
    <property type="entry name" value="Beta-lactam/transpept-like"/>
</dbReference>
<reference evidence="10" key="2">
    <citation type="submission" date="2025-09" db="UniProtKB">
        <authorList>
            <consortium name="Ensembl"/>
        </authorList>
    </citation>
    <scope>IDENTIFICATION</scope>
</reference>
<evidence type="ECO:0000256" key="2">
    <source>
        <dbReference type="ARBA" id="ARBA00012918"/>
    </source>
</evidence>
<feature type="repeat" description="ANK" evidence="7">
    <location>
        <begin position="617"/>
        <end position="650"/>
    </location>
</feature>
<dbReference type="InterPro" id="IPR002110">
    <property type="entry name" value="Ankyrin_rpt"/>
</dbReference>
<feature type="compositionally biased region" description="Polar residues" evidence="8">
    <location>
        <begin position="69"/>
        <end position="98"/>
    </location>
</feature>
<dbReference type="SUPFAM" id="SSF48403">
    <property type="entry name" value="Ankyrin repeat"/>
    <property type="match status" value="1"/>
</dbReference>
<dbReference type="Pfam" id="PF17959">
    <property type="entry name" value="EF-hand_14"/>
    <property type="match status" value="1"/>
</dbReference>
<dbReference type="GO" id="GO:0006543">
    <property type="term" value="P:L-glutamine catabolic process"/>
    <property type="evidence" value="ECO:0007669"/>
    <property type="project" value="TreeGrafter"/>
</dbReference>
<dbReference type="InterPro" id="IPR041541">
    <property type="entry name" value="Glutaminase_EF-hand"/>
</dbReference>
<keyword evidence="5 7" id="KW-0040">ANK repeat</keyword>
<evidence type="ECO:0000256" key="8">
    <source>
        <dbReference type="SAM" id="MobiDB-lite"/>
    </source>
</evidence>
<dbReference type="SMART" id="SM00248">
    <property type="entry name" value="ANK"/>
    <property type="match status" value="2"/>
</dbReference>
<evidence type="ECO:0000313" key="11">
    <source>
        <dbReference type="Proteomes" id="UP000261540"/>
    </source>
</evidence>
<accession>A0A3B3Q330</accession>